<keyword evidence="3" id="KW-1185">Reference proteome</keyword>
<organism evidence="2 3">
    <name type="scientific">Allacma fusca</name>
    <dbReference type="NCBI Taxonomy" id="39272"/>
    <lineage>
        <taxon>Eukaryota</taxon>
        <taxon>Metazoa</taxon>
        <taxon>Ecdysozoa</taxon>
        <taxon>Arthropoda</taxon>
        <taxon>Hexapoda</taxon>
        <taxon>Collembola</taxon>
        <taxon>Symphypleona</taxon>
        <taxon>Sminthuridae</taxon>
        <taxon>Allacma</taxon>
    </lineage>
</organism>
<gene>
    <name evidence="2" type="ORF">AFUS01_LOCUS2963</name>
</gene>
<comment type="caution">
    <text evidence="2">The sequence shown here is derived from an EMBL/GenBank/DDBJ whole genome shotgun (WGS) entry which is preliminary data.</text>
</comment>
<feature type="transmembrane region" description="Helical" evidence="1">
    <location>
        <begin position="75"/>
        <end position="97"/>
    </location>
</feature>
<keyword evidence="1" id="KW-1133">Transmembrane helix</keyword>
<sequence>MANCHLKDVESELLKSHELIHKQIVFAACREVRRLQLLIQLFNSSNCFVIFTFKFMCITLAIVGGFFTIRYSKEFPTLGMLCVVVILDALIFFGFIYEKAFQIPNNIELLKEQILVVSQRVDEREVKEVARIIKSVPTVWIKVGSFHTMEQEKRDCHLPGPIYPGNILCRWC</sequence>
<name>A0A8J2NSS8_9HEXA</name>
<keyword evidence="1" id="KW-0812">Transmembrane</keyword>
<keyword evidence="1" id="KW-0472">Membrane</keyword>
<dbReference type="AlphaFoldDB" id="A0A8J2NSS8"/>
<dbReference type="Proteomes" id="UP000708208">
    <property type="component" value="Unassembled WGS sequence"/>
</dbReference>
<protein>
    <submittedName>
        <fullName evidence="2">Uncharacterized protein</fullName>
    </submittedName>
</protein>
<feature type="transmembrane region" description="Helical" evidence="1">
    <location>
        <begin position="47"/>
        <end position="69"/>
    </location>
</feature>
<reference evidence="2" key="1">
    <citation type="submission" date="2021-06" db="EMBL/GenBank/DDBJ databases">
        <authorList>
            <person name="Hodson N. C."/>
            <person name="Mongue J. A."/>
            <person name="Jaron S. K."/>
        </authorList>
    </citation>
    <scope>NUCLEOTIDE SEQUENCE</scope>
</reference>
<proteinExistence type="predicted"/>
<evidence type="ECO:0000256" key="1">
    <source>
        <dbReference type="SAM" id="Phobius"/>
    </source>
</evidence>
<evidence type="ECO:0000313" key="3">
    <source>
        <dbReference type="Proteomes" id="UP000708208"/>
    </source>
</evidence>
<accession>A0A8J2NSS8</accession>
<evidence type="ECO:0000313" key="2">
    <source>
        <dbReference type="EMBL" id="CAG7683678.1"/>
    </source>
</evidence>
<dbReference type="EMBL" id="CAJVCH010017472">
    <property type="protein sequence ID" value="CAG7683678.1"/>
    <property type="molecule type" value="Genomic_DNA"/>
</dbReference>